<keyword evidence="11" id="KW-1208">Phospholipid metabolism</keyword>
<protein>
    <recommendedName>
        <fullName evidence="14">Phospholipid/glycerol acyltransferase domain-containing protein</fullName>
    </recommendedName>
</protein>
<evidence type="ECO:0000256" key="8">
    <source>
        <dbReference type="ARBA" id="ARBA00023098"/>
    </source>
</evidence>
<keyword evidence="6 13" id="KW-0812">Transmembrane</keyword>
<evidence type="ECO:0000256" key="11">
    <source>
        <dbReference type="ARBA" id="ARBA00023264"/>
    </source>
</evidence>
<dbReference type="PANTHER" id="PTHR23063">
    <property type="entry name" value="PHOSPHOLIPID ACYLTRANSFERASE"/>
    <property type="match status" value="1"/>
</dbReference>
<reference evidence="15 16" key="2">
    <citation type="submission" date="2013-02" db="EMBL/GenBank/DDBJ databases">
        <title>The Genome Sequence of Plasmodium falciparum FCH/4.</title>
        <authorList>
            <consortium name="The Broad Institute Genome Sequencing Platform"/>
            <consortium name="The Broad Institute Genome Sequencing Center for Infectious Disease"/>
            <person name="Neafsey D."/>
            <person name="Cheeseman I."/>
            <person name="Volkman S."/>
            <person name="Adams J."/>
            <person name="Walker B."/>
            <person name="Young S.K."/>
            <person name="Zeng Q."/>
            <person name="Gargeya S."/>
            <person name="Fitzgerald M."/>
            <person name="Haas B."/>
            <person name="Abouelleil A."/>
            <person name="Alvarado L."/>
            <person name="Arachchi H.M."/>
            <person name="Berlin A.M."/>
            <person name="Chapman S.B."/>
            <person name="Dewar J."/>
            <person name="Goldberg J."/>
            <person name="Griggs A."/>
            <person name="Gujja S."/>
            <person name="Hansen M."/>
            <person name="Howarth C."/>
            <person name="Imamovic A."/>
            <person name="Larimer J."/>
            <person name="McCowan C."/>
            <person name="Murphy C."/>
            <person name="Neiman D."/>
            <person name="Pearson M."/>
            <person name="Priest M."/>
            <person name="Roberts A."/>
            <person name="Saif S."/>
            <person name="Shea T."/>
            <person name="Sisk P."/>
            <person name="Sykes S."/>
            <person name="Wortman J."/>
            <person name="Nusbaum C."/>
            <person name="Birren B."/>
        </authorList>
    </citation>
    <scope>NUCLEOTIDE SEQUENCE [LARGE SCALE GENOMIC DNA]</scope>
    <source>
        <strain evidence="15 16">FCH/4</strain>
    </source>
</reference>
<evidence type="ECO:0000256" key="6">
    <source>
        <dbReference type="ARBA" id="ARBA00022692"/>
    </source>
</evidence>
<reference evidence="15 16" key="1">
    <citation type="submission" date="2013-02" db="EMBL/GenBank/DDBJ databases">
        <title>The Genome Annotation of Plasmodium falciparum FCH/4.</title>
        <authorList>
            <consortium name="The Broad Institute Genome Sequencing Platform"/>
            <consortium name="The Broad Institute Genome Sequencing Center for Infectious Disease"/>
            <person name="Neafsey D."/>
            <person name="Hoffman S."/>
            <person name="Volkman S."/>
            <person name="Rosenthal P."/>
            <person name="Walker B."/>
            <person name="Young S.K."/>
            <person name="Zeng Q."/>
            <person name="Gargeya S."/>
            <person name="Fitzgerald M."/>
            <person name="Haas B."/>
            <person name="Abouelleil A."/>
            <person name="Allen A.W."/>
            <person name="Alvarado L."/>
            <person name="Arachchi H.M."/>
            <person name="Berlin A.M."/>
            <person name="Chapman S.B."/>
            <person name="Gainer-Dewar J."/>
            <person name="Goldberg J."/>
            <person name="Griggs A."/>
            <person name="Gujja S."/>
            <person name="Hansen M."/>
            <person name="Howarth C."/>
            <person name="Imamovic A."/>
            <person name="Ireland A."/>
            <person name="Larimer J."/>
            <person name="McCowan C."/>
            <person name="Murphy C."/>
            <person name="Pearson M."/>
            <person name="Poon T.W."/>
            <person name="Priest M."/>
            <person name="Roberts A."/>
            <person name="Saif S."/>
            <person name="Shea T."/>
            <person name="Sisk P."/>
            <person name="Sykes S."/>
            <person name="Wortman J."/>
            <person name="Nusbaum C."/>
            <person name="Birren B."/>
        </authorList>
    </citation>
    <scope>NUCLEOTIDE SEQUENCE [LARGE SCALE GENOMIC DNA]</scope>
    <source>
        <strain evidence="15 16">FCH/4</strain>
    </source>
</reference>
<feature type="transmembrane region" description="Helical" evidence="13">
    <location>
        <begin position="35"/>
        <end position="59"/>
    </location>
</feature>
<dbReference type="SMART" id="SM00563">
    <property type="entry name" value="PlsC"/>
    <property type="match status" value="1"/>
</dbReference>
<dbReference type="GO" id="GO:0016020">
    <property type="term" value="C:membrane"/>
    <property type="evidence" value="ECO:0007669"/>
    <property type="project" value="UniProtKB-SubCell"/>
</dbReference>
<dbReference type="Pfam" id="PF01553">
    <property type="entry name" value="Acyltransferase"/>
    <property type="match status" value="1"/>
</dbReference>
<organism evidence="15 16">
    <name type="scientific">Plasmodium falciparum FCH/4</name>
    <dbReference type="NCBI Taxonomy" id="1036724"/>
    <lineage>
        <taxon>Eukaryota</taxon>
        <taxon>Sar</taxon>
        <taxon>Alveolata</taxon>
        <taxon>Apicomplexa</taxon>
        <taxon>Aconoidasida</taxon>
        <taxon>Haemosporida</taxon>
        <taxon>Plasmodiidae</taxon>
        <taxon>Plasmodium</taxon>
        <taxon>Plasmodium (Laverania)</taxon>
    </lineage>
</organism>
<dbReference type="GO" id="GO:0008374">
    <property type="term" value="F:O-acyltransferase activity"/>
    <property type="evidence" value="ECO:0007669"/>
    <property type="project" value="InterPro"/>
</dbReference>
<dbReference type="OrthoDB" id="272512at2759"/>
<dbReference type="AlphaFoldDB" id="A0A024VUC2"/>
<keyword evidence="8" id="KW-0443">Lipid metabolism</keyword>
<keyword evidence="12" id="KW-0012">Acyltransferase</keyword>
<keyword evidence="9 13" id="KW-0472">Membrane</keyword>
<evidence type="ECO:0000256" key="4">
    <source>
        <dbReference type="ARBA" id="ARBA00022516"/>
    </source>
</evidence>
<dbReference type="EMBL" id="KI927811">
    <property type="protein sequence ID" value="ETW32072.1"/>
    <property type="molecule type" value="Genomic_DNA"/>
</dbReference>
<evidence type="ECO:0000313" key="16">
    <source>
        <dbReference type="Proteomes" id="UP000030656"/>
    </source>
</evidence>
<evidence type="ECO:0000256" key="1">
    <source>
        <dbReference type="ARBA" id="ARBA00004370"/>
    </source>
</evidence>
<feature type="domain" description="Phospholipid/glycerol acyltransferase" evidence="14">
    <location>
        <begin position="187"/>
        <end position="300"/>
    </location>
</feature>
<evidence type="ECO:0000256" key="5">
    <source>
        <dbReference type="ARBA" id="ARBA00022679"/>
    </source>
</evidence>
<evidence type="ECO:0000256" key="7">
    <source>
        <dbReference type="ARBA" id="ARBA00022989"/>
    </source>
</evidence>
<proteinExistence type="inferred from homology"/>
<comment type="subcellular location">
    <subcellularLocation>
        <location evidence="1">Membrane</location>
    </subcellularLocation>
</comment>
<gene>
    <name evidence="15" type="ORF">PFFCH_00435</name>
</gene>
<feature type="transmembrane region" description="Helical" evidence="13">
    <location>
        <begin position="105"/>
        <end position="138"/>
    </location>
</feature>
<evidence type="ECO:0000256" key="2">
    <source>
        <dbReference type="ARBA" id="ARBA00005189"/>
    </source>
</evidence>
<comment type="pathway">
    <text evidence="2">Lipid metabolism.</text>
</comment>
<dbReference type="Proteomes" id="UP000030656">
    <property type="component" value="Unassembled WGS sequence"/>
</dbReference>
<keyword evidence="4" id="KW-0444">Lipid biosynthesis</keyword>
<dbReference type="InterPro" id="IPR002123">
    <property type="entry name" value="Plipid/glycerol_acylTrfase"/>
</dbReference>
<comment type="similarity">
    <text evidence="3">Belongs to the 1-acyl-sn-glycerol-3-phosphate acyltransferase family.</text>
</comment>
<evidence type="ECO:0000256" key="12">
    <source>
        <dbReference type="ARBA" id="ARBA00023315"/>
    </source>
</evidence>
<dbReference type="PANTHER" id="PTHR23063:SF52">
    <property type="entry name" value="LYSOPHOSPHATIDYLCHOLINE ACYLTRANSFERASE"/>
    <property type="match status" value="1"/>
</dbReference>
<evidence type="ECO:0000313" key="15">
    <source>
        <dbReference type="EMBL" id="ETW32072.1"/>
    </source>
</evidence>
<keyword evidence="10" id="KW-0594">Phospholipid biosynthesis</keyword>
<sequence length="418" mass="49329">MIRKLEYHIISYIIFALHVKLFMHTVFYAEWVWDLFHIYFCTIMVYVNILLIYGIRIYFGLKKLDLKYFPLEKIASCTNYKNKKNIHPYAAFERLDLINMKFMNLFYGIIFVATWKIAFIFFLSLMNLMVSLLIYPFLKGKSDNLESSILFLYLKFLKLVCRLAIWAFGVNKIENNYLCDNEWPKNIVSNHISAVDPLFFISEHACSFVAKKSLSKDRMVGPSVLALKCVLVYREKSEDRKIALESIKERQLLINAKQNNYPSFVIFSEGTTSNGLQIIEQKKGAFNSLLPITPVLLIYDYDFYNPSYDIIPFTWWIFLSSSNYQGSTLRTYWLPKVYPPDKAQYPDLTDEERINIFHDEVSKIMFNHMKKYNPRAPKDVDDYNDWPGSLRFKLEYFQNALGNVATKHLNKEKNLSEK</sequence>
<dbReference type="GO" id="GO:0008654">
    <property type="term" value="P:phospholipid biosynthetic process"/>
    <property type="evidence" value="ECO:0007669"/>
    <property type="project" value="UniProtKB-KW"/>
</dbReference>
<name>A0A024VUC2_PLAFA</name>
<dbReference type="CDD" id="cd07991">
    <property type="entry name" value="LPLAT_LPCAT1-like"/>
    <property type="match status" value="1"/>
</dbReference>
<dbReference type="SUPFAM" id="SSF69593">
    <property type="entry name" value="Glycerol-3-phosphate (1)-acyltransferase"/>
    <property type="match status" value="1"/>
</dbReference>
<evidence type="ECO:0000256" key="13">
    <source>
        <dbReference type="SAM" id="Phobius"/>
    </source>
</evidence>
<evidence type="ECO:0000259" key="14">
    <source>
        <dbReference type="SMART" id="SM00563"/>
    </source>
</evidence>
<dbReference type="InterPro" id="IPR045252">
    <property type="entry name" value="LPCAT1-like"/>
</dbReference>
<keyword evidence="5" id="KW-0808">Transferase</keyword>
<keyword evidence="7 13" id="KW-1133">Transmembrane helix</keyword>
<evidence type="ECO:0000256" key="10">
    <source>
        <dbReference type="ARBA" id="ARBA00023209"/>
    </source>
</evidence>
<evidence type="ECO:0000256" key="9">
    <source>
        <dbReference type="ARBA" id="ARBA00023136"/>
    </source>
</evidence>
<accession>A0A024VUC2</accession>
<evidence type="ECO:0000256" key="3">
    <source>
        <dbReference type="ARBA" id="ARBA00008655"/>
    </source>
</evidence>
<feature type="transmembrane region" description="Helical" evidence="13">
    <location>
        <begin position="9"/>
        <end position="29"/>
    </location>
</feature>